<keyword evidence="2 5" id="KW-0479">Metal-binding</keyword>
<accession>A0A316UR19</accession>
<dbReference type="Gene3D" id="2.60.120.330">
    <property type="entry name" value="B-lactam Antibiotic, Isopenicillin N Synthase, Chain"/>
    <property type="match status" value="1"/>
</dbReference>
<sequence>MSPTATNTNAAQDDGGPSPLSLVLSYPNLTSPSTIASLRRAMVGLGFFYLSDSPLESERDRLFALTRRFFSSNHTSPEEKRSIEQEKSRHFRGWSGLGLEHTQDKPDNREQIDLGIESPAFPQGLQPHYLNLYGPNQFPASIPELRDAVLSYMEKAEEVTVHLTKAIEMALGVEEGRLGDCLGLEGKEEGFEKIKALAQRSTPPTDAELEDALPRFLPYERMKLVKYGSEGNPQGVGAHRDGGWITLLATDQQPGLQVEDVAGQWIDVPYKPGCILVNFGQQLERVSSGLIRAATHRVHIYPSPDGRVSLPYFSMPSLRAVIDPIPRGEMSAEALQEEESRDAEKRMGGRKTVVPEGDLHGSATEEFGHTAWRSLIRSHPNTFQRWYGKVGA</sequence>
<organism evidence="8 9">
    <name type="scientific">Jaminaea rosea</name>
    <dbReference type="NCBI Taxonomy" id="1569628"/>
    <lineage>
        <taxon>Eukaryota</taxon>
        <taxon>Fungi</taxon>
        <taxon>Dikarya</taxon>
        <taxon>Basidiomycota</taxon>
        <taxon>Ustilaginomycotina</taxon>
        <taxon>Exobasidiomycetes</taxon>
        <taxon>Microstromatales</taxon>
        <taxon>Microstromatales incertae sedis</taxon>
        <taxon>Jaminaea</taxon>
    </lineage>
</organism>
<reference evidence="8 9" key="1">
    <citation type="journal article" date="2018" name="Mol. Biol. Evol.">
        <title>Broad Genomic Sampling Reveals a Smut Pathogenic Ancestry of the Fungal Clade Ustilaginomycotina.</title>
        <authorList>
            <person name="Kijpornyongpan T."/>
            <person name="Mondo S.J."/>
            <person name="Barry K."/>
            <person name="Sandor L."/>
            <person name="Lee J."/>
            <person name="Lipzen A."/>
            <person name="Pangilinan J."/>
            <person name="LaButti K."/>
            <person name="Hainaut M."/>
            <person name="Henrissat B."/>
            <person name="Grigoriev I.V."/>
            <person name="Spatafora J.W."/>
            <person name="Aime M.C."/>
        </authorList>
    </citation>
    <scope>NUCLEOTIDE SEQUENCE [LARGE SCALE GENOMIC DNA]</scope>
    <source>
        <strain evidence="8 9">MCA 5214</strain>
    </source>
</reference>
<dbReference type="GeneID" id="37027969"/>
<keyword evidence="9" id="KW-1185">Reference proteome</keyword>
<dbReference type="EMBL" id="KZ819667">
    <property type="protein sequence ID" value="PWN27757.1"/>
    <property type="molecule type" value="Genomic_DNA"/>
</dbReference>
<feature type="region of interest" description="Disordered" evidence="6">
    <location>
        <begin position="331"/>
        <end position="362"/>
    </location>
</feature>
<dbReference type="AlphaFoldDB" id="A0A316UR19"/>
<keyword evidence="3 5" id="KW-0560">Oxidoreductase</keyword>
<feature type="domain" description="Fe2OG dioxygenase" evidence="7">
    <location>
        <begin position="218"/>
        <end position="316"/>
    </location>
</feature>
<dbReference type="SUPFAM" id="SSF51197">
    <property type="entry name" value="Clavaminate synthase-like"/>
    <property type="match status" value="1"/>
</dbReference>
<dbReference type="PROSITE" id="PS51471">
    <property type="entry name" value="FE2OG_OXY"/>
    <property type="match status" value="1"/>
</dbReference>
<evidence type="ECO:0000313" key="8">
    <source>
        <dbReference type="EMBL" id="PWN27757.1"/>
    </source>
</evidence>
<name>A0A316UR19_9BASI</name>
<dbReference type="Pfam" id="PF14226">
    <property type="entry name" value="DIOX_N"/>
    <property type="match status" value="1"/>
</dbReference>
<evidence type="ECO:0000256" key="6">
    <source>
        <dbReference type="SAM" id="MobiDB-lite"/>
    </source>
</evidence>
<gene>
    <name evidence="8" type="ORF">BDZ90DRAFT_232151</name>
</gene>
<dbReference type="GO" id="GO:0046872">
    <property type="term" value="F:metal ion binding"/>
    <property type="evidence" value="ECO:0007669"/>
    <property type="project" value="UniProtKB-KW"/>
</dbReference>
<evidence type="ECO:0000313" key="9">
    <source>
        <dbReference type="Proteomes" id="UP000245884"/>
    </source>
</evidence>
<evidence type="ECO:0000256" key="5">
    <source>
        <dbReference type="RuleBase" id="RU003682"/>
    </source>
</evidence>
<dbReference type="InterPro" id="IPR026992">
    <property type="entry name" value="DIOX_N"/>
</dbReference>
<evidence type="ECO:0000256" key="4">
    <source>
        <dbReference type="ARBA" id="ARBA00023004"/>
    </source>
</evidence>
<dbReference type="PANTHER" id="PTHR10209">
    <property type="entry name" value="OXIDOREDUCTASE, 2OG-FE II OXYGENASE FAMILY PROTEIN"/>
    <property type="match status" value="1"/>
</dbReference>
<evidence type="ECO:0000256" key="1">
    <source>
        <dbReference type="ARBA" id="ARBA00008056"/>
    </source>
</evidence>
<evidence type="ECO:0000256" key="2">
    <source>
        <dbReference type="ARBA" id="ARBA00022723"/>
    </source>
</evidence>
<dbReference type="Pfam" id="PF03171">
    <property type="entry name" value="2OG-FeII_Oxy"/>
    <property type="match status" value="1"/>
</dbReference>
<evidence type="ECO:0000256" key="3">
    <source>
        <dbReference type="ARBA" id="ARBA00023002"/>
    </source>
</evidence>
<dbReference type="RefSeq" id="XP_025362369.1">
    <property type="nucleotide sequence ID" value="XM_025506146.1"/>
</dbReference>
<dbReference type="InterPro" id="IPR005123">
    <property type="entry name" value="Oxoglu/Fe-dep_dioxygenase_dom"/>
</dbReference>
<comment type="similarity">
    <text evidence="1 5">Belongs to the iron/ascorbate-dependent oxidoreductase family.</text>
</comment>
<evidence type="ECO:0000259" key="7">
    <source>
        <dbReference type="PROSITE" id="PS51471"/>
    </source>
</evidence>
<keyword evidence="4 5" id="KW-0408">Iron</keyword>
<dbReference type="PANTHER" id="PTHR10209:SF885">
    <property type="entry name" value="2OG-FE(II) OXYGENASE FAMILY, PUTATIVE (AFU_ORTHOLOGUE AFUA_2G00750)-RELATED"/>
    <property type="match status" value="1"/>
</dbReference>
<dbReference type="GO" id="GO:0016491">
    <property type="term" value="F:oxidoreductase activity"/>
    <property type="evidence" value="ECO:0007669"/>
    <property type="project" value="UniProtKB-KW"/>
</dbReference>
<dbReference type="OrthoDB" id="288590at2759"/>
<dbReference type="InterPro" id="IPR027443">
    <property type="entry name" value="IPNS-like_sf"/>
</dbReference>
<proteinExistence type="inferred from homology"/>
<protein>
    <submittedName>
        <fullName evidence="8">Clavaminate synthase-like protein</fullName>
    </submittedName>
</protein>
<dbReference type="Proteomes" id="UP000245884">
    <property type="component" value="Unassembled WGS sequence"/>
</dbReference>
<dbReference type="InterPro" id="IPR044861">
    <property type="entry name" value="IPNS-like_FE2OG_OXY"/>
</dbReference>
<dbReference type="STRING" id="1569628.A0A316UR19"/>